<feature type="domain" description="Acid ceramidase N-terminal" evidence="3">
    <location>
        <begin position="61"/>
        <end position="111"/>
    </location>
</feature>
<dbReference type="AlphaFoldDB" id="A0AAV9U9J1"/>
<organism evidence="4 5">
    <name type="scientific">Orbilia brochopaga</name>
    <dbReference type="NCBI Taxonomy" id="3140254"/>
    <lineage>
        <taxon>Eukaryota</taxon>
        <taxon>Fungi</taxon>
        <taxon>Dikarya</taxon>
        <taxon>Ascomycota</taxon>
        <taxon>Pezizomycotina</taxon>
        <taxon>Orbiliomycetes</taxon>
        <taxon>Orbiliales</taxon>
        <taxon>Orbiliaceae</taxon>
        <taxon>Orbilia</taxon>
    </lineage>
</organism>
<feature type="compositionally biased region" description="Pro residues" evidence="2">
    <location>
        <begin position="1"/>
        <end position="12"/>
    </location>
</feature>
<dbReference type="InterPro" id="IPR029130">
    <property type="entry name" value="Acid_ceramidase_N"/>
</dbReference>
<dbReference type="PANTHER" id="PTHR28583">
    <property type="entry name" value="ACID AMIDASE"/>
    <property type="match status" value="1"/>
</dbReference>
<dbReference type="EC" id="3.5.1.23" evidence="1"/>
<proteinExistence type="predicted"/>
<dbReference type="Gene3D" id="3.60.60.10">
    <property type="entry name" value="Penicillin V Acylase, Chain A"/>
    <property type="match status" value="1"/>
</dbReference>
<comment type="caution">
    <text evidence="4">The sequence shown here is derived from an EMBL/GenBank/DDBJ whole genome shotgun (WGS) entry which is preliminary data.</text>
</comment>
<dbReference type="GO" id="GO:0017040">
    <property type="term" value="F:N-acylsphingosine amidohydrolase activity"/>
    <property type="evidence" value="ECO:0007669"/>
    <property type="project" value="UniProtKB-EC"/>
</dbReference>
<evidence type="ECO:0000256" key="2">
    <source>
        <dbReference type="SAM" id="MobiDB-lite"/>
    </source>
</evidence>
<dbReference type="Proteomes" id="UP001375240">
    <property type="component" value="Unassembled WGS sequence"/>
</dbReference>
<feature type="region of interest" description="Disordered" evidence="2">
    <location>
        <begin position="1"/>
        <end position="68"/>
    </location>
</feature>
<keyword evidence="5" id="KW-1185">Reference proteome</keyword>
<gene>
    <name evidence="4" type="ORF">TWF696_001868</name>
</gene>
<sequence length="444" mass="50362">MDPKSTDPPAPARPKMVPRMEPSKASLRTSQTTSSSPTASTPPTTPTDGTPPRRISKPEVRPPAFTVNLDLPPRERYKEIGKVYKEKLKSLKPIYDNLFNHFPAKNFVRLFARHTLFRRVYRYEEQQEIEGLVEATGLPRYLIVAYNTLLDTFMGCTSGAVRLAHDPTKPYSDENRDKMLHFRTLDWGMDELRQLVILINYQRGGKTIAQAVTYAGFVGVLTGVRQGLSASLNFRAAASENTRKRTVRLHKLLVLLGIRPSVSSQLRNFLFSEKHKQPPALSEIIHKFPRTHCTPCYVTLCDGDFAAFFEKDITHADLTVSEEFVVGTNHDGRMEAWKHAEYDAFTKSHPIPHAVRGAVDLLEDSLQRKRCINRLHDAASNTKGNWRAKPENRVEPGIGIKTVVSWCHAWPITNENTHFSCVMDPKAGNILWMRYYEDPPDEPG</sequence>
<dbReference type="EMBL" id="JAVHNQ010000011">
    <property type="protein sequence ID" value="KAK6336306.1"/>
    <property type="molecule type" value="Genomic_DNA"/>
</dbReference>
<dbReference type="Pfam" id="PF15508">
    <property type="entry name" value="NAAA-beta"/>
    <property type="match status" value="1"/>
</dbReference>
<evidence type="ECO:0000313" key="4">
    <source>
        <dbReference type="EMBL" id="KAK6336306.1"/>
    </source>
</evidence>
<protein>
    <recommendedName>
        <fullName evidence="1">ceramidase</fullName>
        <ecNumber evidence="1">3.5.1.23</ecNumber>
    </recommendedName>
</protein>
<evidence type="ECO:0000259" key="3">
    <source>
        <dbReference type="Pfam" id="PF15508"/>
    </source>
</evidence>
<dbReference type="PANTHER" id="PTHR28583:SF1">
    <property type="entry name" value="ACID CERAMIDASE"/>
    <property type="match status" value="1"/>
</dbReference>
<feature type="compositionally biased region" description="Low complexity" evidence="2">
    <location>
        <begin position="26"/>
        <end position="52"/>
    </location>
</feature>
<evidence type="ECO:0000256" key="1">
    <source>
        <dbReference type="ARBA" id="ARBA00011891"/>
    </source>
</evidence>
<name>A0AAV9U9J1_9PEZI</name>
<evidence type="ECO:0000313" key="5">
    <source>
        <dbReference type="Proteomes" id="UP001375240"/>
    </source>
</evidence>
<reference evidence="4 5" key="1">
    <citation type="submission" date="2019-10" db="EMBL/GenBank/DDBJ databases">
        <authorList>
            <person name="Palmer J.M."/>
        </authorList>
    </citation>
    <scope>NUCLEOTIDE SEQUENCE [LARGE SCALE GENOMIC DNA]</scope>
    <source>
        <strain evidence="4 5">TWF696</strain>
    </source>
</reference>
<accession>A0AAV9U9J1</accession>